<proteinExistence type="predicted"/>
<comment type="caution">
    <text evidence="4">The sequence shown here is derived from an EMBL/GenBank/DDBJ whole genome shotgun (WGS) entry which is preliminary data.</text>
</comment>
<evidence type="ECO:0000256" key="2">
    <source>
        <dbReference type="SAM" id="MobiDB-lite"/>
    </source>
</evidence>
<name>A0A8K0HH09_9ROSA</name>
<gene>
    <name evidence="4" type="ORF">FNV43_RR03044</name>
</gene>
<keyword evidence="5" id="KW-1185">Reference proteome</keyword>
<evidence type="ECO:0000259" key="3">
    <source>
        <dbReference type="PROSITE" id="PS50157"/>
    </source>
</evidence>
<dbReference type="PROSITE" id="PS00028">
    <property type="entry name" value="ZINC_FINGER_C2H2_1"/>
    <property type="match status" value="1"/>
</dbReference>
<dbReference type="OrthoDB" id="1752147at2759"/>
<dbReference type="PROSITE" id="PS50157">
    <property type="entry name" value="ZINC_FINGER_C2H2_2"/>
    <property type="match status" value="1"/>
</dbReference>
<keyword evidence="1" id="KW-0863">Zinc-finger</keyword>
<evidence type="ECO:0000256" key="1">
    <source>
        <dbReference type="PROSITE-ProRule" id="PRU00042"/>
    </source>
</evidence>
<dbReference type="EMBL" id="VOIH02000002">
    <property type="protein sequence ID" value="KAF3452611.1"/>
    <property type="molecule type" value="Genomic_DNA"/>
</dbReference>
<feature type="compositionally biased region" description="Basic and acidic residues" evidence="2">
    <location>
        <begin position="293"/>
        <end position="306"/>
    </location>
</feature>
<accession>A0A8K0HH09</accession>
<organism evidence="4 5">
    <name type="scientific">Rhamnella rubrinervis</name>
    <dbReference type="NCBI Taxonomy" id="2594499"/>
    <lineage>
        <taxon>Eukaryota</taxon>
        <taxon>Viridiplantae</taxon>
        <taxon>Streptophyta</taxon>
        <taxon>Embryophyta</taxon>
        <taxon>Tracheophyta</taxon>
        <taxon>Spermatophyta</taxon>
        <taxon>Magnoliopsida</taxon>
        <taxon>eudicotyledons</taxon>
        <taxon>Gunneridae</taxon>
        <taxon>Pentapetalae</taxon>
        <taxon>rosids</taxon>
        <taxon>fabids</taxon>
        <taxon>Rosales</taxon>
        <taxon>Rhamnaceae</taxon>
        <taxon>rhamnoid group</taxon>
        <taxon>Rhamneae</taxon>
        <taxon>Rhamnella</taxon>
    </lineage>
</organism>
<dbReference type="Proteomes" id="UP000796880">
    <property type="component" value="Unassembled WGS sequence"/>
</dbReference>
<feature type="compositionally biased region" description="Polar residues" evidence="2">
    <location>
        <begin position="387"/>
        <end position="403"/>
    </location>
</feature>
<feature type="region of interest" description="Disordered" evidence="2">
    <location>
        <begin position="380"/>
        <end position="406"/>
    </location>
</feature>
<keyword evidence="1" id="KW-0479">Metal-binding</keyword>
<sequence length="447" mass="50219">MSLPFNSSSHNLLAHLGLHNDQCLQHNAPNDFGVNHFMNDEGGFLRTQGHQQPASTNFVNPITCAGGVASQLGANQRVTQMTRTYVTPERVRVHTVTDYFHVQNHKPSPPSHPDGINHEFMRTHLLTATSTRERILQVINGHGRANWVNIQPFFQNHSSSTLPSMSMSHQPFTDRRAIHDSDDHPYYYNPIDHTPSYSNLYHHPSHYHGYFHNITSHYQNPPPRNRATLRLIEEDDESTEGPKSDGQPVSAVQQPPVVVVPPKNEVQDLDEPYTNPIHHQHQDQDSSSSSGDEGDRDHKIEDDGRTHSLPCKKYGPYTCPRCLRVFDTSQFFAAHMGSHYRTESRAERRRRQAAKYRKKHLRLVHSSDGLTVLPQHFKVPSTAGHRVNSNSTSTTSGRPSASRSAAKVAVGLGGVKAEKDYEIGHEPPAPPGFAVEVNVKKEPMEMT</sequence>
<reference evidence="4" key="1">
    <citation type="submission" date="2020-03" db="EMBL/GenBank/DDBJ databases">
        <title>A high-quality chromosome-level genome assembly of a woody plant with both climbing and erect habits, Rhamnella rubrinervis.</title>
        <authorList>
            <person name="Lu Z."/>
            <person name="Yang Y."/>
            <person name="Zhu X."/>
            <person name="Sun Y."/>
        </authorList>
    </citation>
    <scope>NUCLEOTIDE SEQUENCE</scope>
    <source>
        <strain evidence="4">BYM</strain>
        <tissue evidence="4">Leaf</tissue>
    </source>
</reference>
<dbReference type="AlphaFoldDB" id="A0A8K0HH09"/>
<protein>
    <recommendedName>
        <fullName evidence="3">C2H2-type domain-containing protein</fullName>
    </recommendedName>
</protein>
<keyword evidence="1" id="KW-0862">Zinc</keyword>
<dbReference type="GO" id="GO:0008270">
    <property type="term" value="F:zinc ion binding"/>
    <property type="evidence" value="ECO:0007669"/>
    <property type="project" value="UniProtKB-KW"/>
</dbReference>
<feature type="region of interest" description="Disordered" evidence="2">
    <location>
        <begin position="235"/>
        <end position="311"/>
    </location>
</feature>
<feature type="compositionally biased region" description="Low complexity" evidence="2">
    <location>
        <begin position="247"/>
        <end position="262"/>
    </location>
</feature>
<evidence type="ECO:0000313" key="4">
    <source>
        <dbReference type="EMBL" id="KAF3452611.1"/>
    </source>
</evidence>
<dbReference type="InterPro" id="IPR013087">
    <property type="entry name" value="Znf_C2H2_type"/>
</dbReference>
<evidence type="ECO:0000313" key="5">
    <source>
        <dbReference type="Proteomes" id="UP000796880"/>
    </source>
</evidence>
<feature type="domain" description="C2H2-type" evidence="3">
    <location>
        <begin position="317"/>
        <end position="344"/>
    </location>
</feature>